<feature type="compositionally biased region" description="Basic residues" evidence="1">
    <location>
        <begin position="167"/>
        <end position="176"/>
    </location>
</feature>
<feature type="compositionally biased region" description="Basic and acidic residues" evidence="1">
    <location>
        <begin position="394"/>
        <end position="405"/>
    </location>
</feature>
<feature type="compositionally biased region" description="Basic and acidic residues" evidence="1">
    <location>
        <begin position="1648"/>
        <end position="1660"/>
    </location>
</feature>
<feature type="region of interest" description="Disordered" evidence="1">
    <location>
        <begin position="760"/>
        <end position="794"/>
    </location>
</feature>
<feature type="region of interest" description="Disordered" evidence="1">
    <location>
        <begin position="213"/>
        <end position="267"/>
    </location>
</feature>
<feature type="region of interest" description="Disordered" evidence="1">
    <location>
        <begin position="1094"/>
        <end position="1127"/>
    </location>
</feature>
<organism evidence="2 3">
    <name type="scientific">Vitrella brassicaformis (strain CCMP3155)</name>
    <dbReference type="NCBI Taxonomy" id="1169540"/>
    <lineage>
        <taxon>Eukaryota</taxon>
        <taxon>Sar</taxon>
        <taxon>Alveolata</taxon>
        <taxon>Colpodellida</taxon>
        <taxon>Vitrellaceae</taxon>
        <taxon>Vitrella</taxon>
    </lineage>
</organism>
<evidence type="ECO:0000313" key="3">
    <source>
        <dbReference type="Proteomes" id="UP000041254"/>
    </source>
</evidence>
<proteinExistence type="predicted"/>
<accession>A0A0G4F8K9</accession>
<dbReference type="InterPro" id="IPR050235">
    <property type="entry name" value="CK1_Ser-Thr_kinase"/>
</dbReference>
<feature type="region of interest" description="Disordered" evidence="1">
    <location>
        <begin position="368"/>
        <end position="452"/>
    </location>
</feature>
<keyword evidence="3" id="KW-1185">Reference proteome</keyword>
<dbReference type="STRING" id="1169540.A0A0G4F8K9"/>
<feature type="compositionally biased region" description="Basic and acidic residues" evidence="1">
    <location>
        <begin position="17"/>
        <end position="32"/>
    </location>
</feature>
<dbReference type="Proteomes" id="UP000041254">
    <property type="component" value="Unassembled WGS sequence"/>
</dbReference>
<feature type="compositionally biased region" description="Pro residues" evidence="1">
    <location>
        <begin position="769"/>
        <end position="788"/>
    </location>
</feature>
<reference evidence="2 3" key="1">
    <citation type="submission" date="2014-11" db="EMBL/GenBank/DDBJ databases">
        <authorList>
            <person name="Zhu J."/>
            <person name="Qi W."/>
            <person name="Song R."/>
        </authorList>
    </citation>
    <scope>NUCLEOTIDE SEQUENCE [LARGE SCALE GENOMIC DNA]</scope>
</reference>
<feature type="compositionally biased region" description="Pro residues" evidence="1">
    <location>
        <begin position="1105"/>
        <end position="1124"/>
    </location>
</feature>
<dbReference type="EMBL" id="CDMY01000388">
    <property type="protein sequence ID" value="CEM08882.1"/>
    <property type="molecule type" value="Genomic_DNA"/>
</dbReference>
<sequence>MSDPPIGPQGGAAKASSGEHDAADAKQLDREAARSVVERVLEVLVREAVCHIHGTHNTEEASDGQEGAAGAKQLDGDAAKVEASGSVMERVLMTLVREAVRRIHSTEEASSGEEGEPGAKQLDGVAVKVETSGSVMERVLVALVREAVRRIHSTQGSQKGPEAAAPPKKHQMKRSRSFAGHPSLEDSDAAPLLRRAKSFPDLAALLQQHQDQASGVAHQDTARALSGAAAAGDGAGAGGADEQQQEVGDGSGDQDEDEEADRRPAAVKQEEADVFILGVSSNRLKLLRLPLRVGARKEYEVQSMMSAHRLTLQGTVLSWDEDVEDGKRLICQMQRAPPIPGRHEDGSIDPDAAALSFRDRLEAFRSAVGATGDKKAQTTADGMDGSGNSGSGASEDKKAGGDNDKGGSSASSGDEGKGETDASAAPGNESPSSSDPTPSPPPPPPQVYGPKTLFDALDCHPFGSLARQNFIKICPEPVYQETRFVKQGLVKDGELGRTRVGFYVNEWMDGTLESVVRYARQWAVGQMPGQPIKLILELYVEAVRSLRELHSHGLVHEHVKPRNMMLKYGHGKRVYLVDLKQCRPVRAKPTDDQETLRHKRRGCFVHSFALAPIAMHTCEPPAFKDDLEGLCYSLVWQLSGSLPWMRNPALPTPVLNMSQADSNTLADAKRYTNIDEACEGLPGGVCEFVKEVLGYGRLQVPRYDHLMDLLRTAIDQLPASEHLRRLPFLDEALTPPGCRIARHFTDQHNLRRLEKLTSPPGAFAETDLTPPPPTPPLPPHTPPSPPPVAKRRMQGVTKRLRGMGLVALAALGRAMTSQSLGSAAGGLIGPCGGTLAGALATQPSLDELCLGALMDPRQRRVWLSSEMTMVGEFLLWATQPPAYRLIKRAAKGDQGGGEPPAVTLSTMPENCLCCVTDFMTTLEIIGSVGLWASAFRSLAIRPEFHTRLTIAGEPQWHRFDLAVSSLWAPRMTLIATADITPPLPRQPDKARIIVQKQPVGGGAVREMSSSMSPSPPFDSGVCEFVKEVLGYGRLQLPRYDHLIDLLRTAIDQLPASEHVRRLPFLDEALTPPACRIARHFTDQHNLTRLKKLASPPGAFTETDLTPPPPTPPLPPHTPPSPPPVANRRMHGVTERLRGMGLLALGALGRAMTSQPPGSAAESLRGPCGGTMAGALATQPSLDELCLGALMDPRQRRVWLSSEMTMVGEFLLWATQPPAYRLIKRAAKGDQGGGEPPAVTLSTMPENCLCCVTDFMTTLEIIGSVGLWASAFRSLAIRPEFHTRLTIAGEPQWHRFDLAVSSLWAPRMTLISTADIRPPLPSLPDKARIIVQKQRGRGGAVRGIDSSMSPSPPFDSVNDSAMTLPFAYPLSSILTGAIRPPLIPPTLPAVKHYADPPSIFSAKSPLLHKAHITGGTRTASHSTLAELRVREGRVDLPEVPAAYGFKPPRPPGVDRSGNAMLEFPKLTTVVVPSDKANLSGFTKVAYVCRWSLPNLTSLTVTGGCRPHLSRSVTTSAHFAGGHHTDVAHEDATRILESSTSEHINREKFRGETLGVYVGAWLNNTDKIESVEATDMPVHVLKAALSIAPDGGLPHLNRLADTSGPDATDQTLRQLRALLHKKGAPLADLMAAPTSDGSSGDDGGEGEGSGQRREYADRCHNP</sequence>
<feature type="region of interest" description="Disordered" evidence="1">
    <location>
        <begin position="1627"/>
        <end position="1660"/>
    </location>
</feature>
<dbReference type="Gene3D" id="1.10.510.10">
    <property type="entry name" value="Transferase(Phosphotransferase) domain 1"/>
    <property type="match status" value="1"/>
</dbReference>
<dbReference type="PhylomeDB" id="A0A0G4F8K9"/>
<gene>
    <name evidence="2" type="ORF">Vbra_8905</name>
</gene>
<name>A0A0G4F8K9_VITBC</name>
<dbReference type="PANTHER" id="PTHR11909">
    <property type="entry name" value="CASEIN KINASE-RELATED"/>
    <property type="match status" value="1"/>
</dbReference>
<evidence type="ECO:0000313" key="2">
    <source>
        <dbReference type="EMBL" id="CEM08882.1"/>
    </source>
</evidence>
<dbReference type="InterPro" id="IPR011009">
    <property type="entry name" value="Kinase-like_dom_sf"/>
</dbReference>
<feature type="region of interest" description="Disordered" evidence="1">
    <location>
        <begin position="55"/>
        <end position="76"/>
    </location>
</feature>
<evidence type="ECO:0008006" key="4">
    <source>
        <dbReference type="Google" id="ProtNLM"/>
    </source>
</evidence>
<dbReference type="InParanoid" id="A0A0G4F8K9"/>
<dbReference type="SUPFAM" id="SSF56112">
    <property type="entry name" value="Protein kinase-like (PK-like)"/>
    <property type="match status" value="1"/>
</dbReference>
<dbReference type="VEuPathDB" id="CryptoDB:Vbra_8905"/>
<protein>
    <recommendedName>
        <fullName evidence="4">Protein kinase domain-containing protein</fullName>
    </recommendedName>
</protein>
<dbReference type="OrthoDB" id="5979581at2759"/>
<evidence type="ECO:0000256" key="1">
    <source>
        <dbReference type="SAM" id="MobiDB-lite"/>
    </source>
</evidence>
<feature type="compositionally biased region" description="Pro residues" evidence="1">
    <location>
        <begin position="437"/>
        <end position="447"/>
    </location>
</feature>
<feature type="region of interest" description="Disordered" evidence="1">
    <location>
        <begin position="152"/>
        <end position="186"/>
    </location>
</feature>
<feature type="region of interest" description="Disordered" evidence="1">
    <location>
        <begin position="1"/>
        <end position="32"/>
    </location>
</feature>